<sequence>MRSATGTASLRPRLNLRMGVVLLAILATSVFVFLKLIEPDHTHVQTPPKTLSHEEEGPVEPRPGEEAVATEEDGGRVTAHVVGAVAKPGIVLLAEGARVFEAVEKAGGLSAEAAPDSVNLAEKIQDGAQIRILTKKEAKQAPASPPGQRPGNQTASTPPDGSQSAAGDGVKVNVNTADAAGLEQLPGVGPATAAKIISHREQFGPFASPEELTAVRGIGPATVEKFRDQLEF</sequence>
<dbReference type="NCBIfam" id="TIGR00426">
    <property type="entry name" value="competence protein ComEA helix-hairpin-helix repeat region"/>
    <property type="match status" value="1"/>
</dbReference>
<dbReference type="SUPFAM" id="SSF47781">
    <property type="entry name" value="RuvA domain 2-like"/>
    <property type="match status" value="1"/>
</dbReference>
<dbReference type="InterPro" id="IPR004509">
    <property type="entry name" value="Competence_ComEA_HhH"/>
</dbReference>
<name>A0ABV6P9L3_9MICC</name>
<accession>A0ABV6P9L3</accession>
<proteinExistence type="predicted"/>
<dbReference type="Gene3D" id="1.10.150.320">
    <property type="entry name" value="Photosystem II 12 kDa extrinsic protein"/>
    <property type="match status" value="1"/>
</dbReference>
<evidence type="ECO:0000259" key="3">
    <source>
        <dbReference type="SMART" id="SM00278"/>
    </source>
</evidence>
<keyword evidence="2" id="KW-0472">Membrane</keyword>
<comment type="caution">
    <text evidence="4">The sequence shown here is derived from an EMBL/GenBank/DDBJ whole genome shotgun (WGS) entry which is preliminary data.</text>
</comment>
<dbReference type="Pfam" id="PF12836">
    <property type="entry name" value="HHH_3"/>
    <property type="match status" value="1"/>
</dbReference>
<reference evidence="4 5" key="1">
    <citation type="submission" date="2024-09" db="EMBL/GenBank/DDBJ databases">
        <authorList>
            <person name="Sun Q."/>
            <person name="Mori K."/>
        </authorList>
    </citation>
    <scope>NUCLEOTIDE SEQUENCE [LARGE SCALE GENOMIC DNA]</scope>
    <source>
        <strain evidence="4 5">NCAIM B.02604</strain>
    </source>
</reference>
<gene>
    <name evidence="4" type="ORF">ACFFFR_01485</name>
</gene>
<dbReference type="Proteomes" id="UP001589862">
    <property type="component" value="Unassembled WGS sequence"/>
</dbReference>
<evidence type="ECO:0000313" key="4">
    <source>
        <dbReference type="EMBL" id="MFC0581062.1"/>
    </source>
</evidence>
<dbReference type="InterPro" id="IPR003583">
    <property type="entry name" value="Hlx-hairpin-Hlx_DNA-bd_motif"/>
</dbReference>
<keyword evidence="2" id="KW-1133">Transmembrane helix</keyword>
<dbReference type="PANTHER" id="PTHR21180">
    <property type="entry name" value="ENDONUCLEASE/EXONUCLEASE/PHOSPHATASE FAMILY DOMAIN-CONTAINING PROTEIN 1"/>
    <property type="match status" value="1"/>
</dbReference>
<protein>
    <submittedName>
        <fullName evidence="4">Helix-hairpin-helix domain-containing protein</fullName>
    </submittedName>
</protein>
<dbReference type="InterPro" id="IPR019554">
    <property type="entry name" value="Soluble_ligand-bd"/>
</dbReference>
<dbReference type="PANTHER" id="PTHR21180:SF32">
    <property type="entry name" value="ENDONUCLEASE_EXONUCLEASE_PHOSPHATASE FAMILY DOMAIN-CONTAINING PROTEIN 1"/>
    <property type="match status" value="1"/>
</dbReference>
<dbReference type="EMBL" id="JBHLUB010000001">
    <property type="protein sequence ID" value="MFC0581062.1"/>
    <property type="molecule type" value="Genomic_DNA"/>
</dbReference>
<dbReference type="RefSeq" id="WP_377457598.1">
    <property type="nucleotide sequence ID" value="NZ_JBHLUB010000001.1"/>
</dbReference>
<dbReference type="InterPro" id="IPR051675">
    <property type="entry name" value="Endo/Exo/Phosphatase_dom_1"/>
</dbReference>
<evidence type="ECO:0000256" key="2">
    <source>
        <dbReference type="SAM" id="Phobius"/>
    </source>
</evidence>
<feature type="transmembrane region" description="Helical" evidence="2">
    <location>
        <begin position="20"/>
        <end position="37"/>
    </location>
</feature>
<feature type="region of interest" description="Disordered" evidence="1">
    <location>
        <begin position="43"/>
        <end position="74"/>
    </location>
</feature>
<dbReference type="Gene3D" id="3.10.560.10">
    <property type="entry name" value="Outer membrane lipoprotein wza domain like"/>
    <property type="match status" value="1"/>
</dbReference>
<feature type="domain" description="Helix-hairpin-helix DNA-binding motif class 1" evidence="3">
    <location>
        <begin position="180"/>
        <end position="199"/>
    </location>
</feature>
<organism evidence="4 5">
    <name type="scientific">Micrococcoides hystricis</name>
    <dbReference type="NCBI Taxonomy" id="1572761"/>
    <lineage>
        <taxon>Bacteria</taxon>
        <taxon>Bacillati</taxon>
        <taxon>Actinomycetota</taxon>
        <taxon>Actinomycetes</taxon>
        <taxon>Micrococcales</taxon>
        <taxon>Micrococcaceae</taxon>
        <taxon>Micrococcoides</taxon>
    </lineage>
</organism>
<feature type="domain" description="Helix-hairpin-helix DNA-binding motif class 1" evidence="3">
    <location>
        <begin position="210"/>
        <end position="229"/>
    </location>
</feature>
<feature type="region of interest" description="Disordered" evidence="1">
    <location>
        <begin position="136"/>
        <end position="168"/>
    </location>
</feature>
<keyword evidence="5" id="KW-1185">Reference proteome</keyword>
<feature type="compositionally biased region" description="Polar residues" evidence="1">
    <location>
        <begin position="150"/>
        <end position="165"/>
    </location>
</feature>
<dbReference type="SMART" id="SM00278">
    <property type="entry name" value="HhH1"/>
    <property type="match status" value="2"/>
</dbReference>
<dbReference type="InterPro" id="IPR010994">
    <property type="entry name" value="RuvA_2-like"/>
</dbReference>
<keyword evidence="2" id="KW-0812">Transmembrane</keyword>
<evidence type="ECO:0000313" key="5">
    <source>
        <dbReference type="Proteomes" id="UP001589862"/>
    </source>
</evidence>
<evidence type="ECO:0000256" key="1">
    <source>
        <dbReference type="SAM" id="MobiDB-lite"/>
    </source>
</evidence>
<dbReference type="Pfam" id="PF10531">
    <property type="entry name" value="SLBB"/>
    <property type="match status" value="1"/>
</dbReference>